<gene>
    <name evidence="1" type="ORF">SAMN05428963_102304</name>
</gene>
<evidence type="ECO:0000313" key="2">
    <source>
        <dbReference type="Proteomes" id="UP000190135"/>
    </source>
</evidence>
<dbReference type="AlphaFoldDB" id="A0A1T4MVI2"/>
<sequence>MKLETSTAPSGPMRPEPFEIMEFQLALDLEQPFDVDFRSCVRRAAEAVGGEFLFEVPADCSMENASRIAAVRIPTGSREQIAFAALDMLGESIRLCGQSEISERLSGFAQAFVRVIERFRDGQRAATMPASACA</sequence>
<dbReference type="OrthoDB" id="7907761at2"/>
<keyword evidence="2" id="KW-1185">Reference proteome</keyword>
<reference evidence="1 2" key="1">
    <citation type="submission" date="2017-02" db="EMBL/GenBank/DDBJ databases">
        <authorList>
            <person name="Peterson S.W."/>
        </authorList>
    </citation>
    <scope>NUCLEOTIDE SEQUENCE [LARGE SCALE GENOMIC DNA]</scope>
    <source>
        <strain evidence="1 2">USBA 369</strain>
    </source>
</reference>
<organism evidence="1 2">
    <name type="scientific">Consotaella salsifontis</name>
    <dbReference type="NCBI Taxonomy" id="1365950"/>
    <lineage>
        <taxon>Bacteria</taxon>
        <taxon>Pseudomonadati</taxon>
        <taxon>Pseudomonadota</taxon>
        <taxon>Alphaproteobacteria</taxon>
        <taxon>Hyphomicrobiales</taxon>
        <taxon>Aurantimonadaceae</taxon>
        <taxon>Consotaella</taxon>
    </lineage>
</organism>
<protein>
    <submittedName>
        <fullName evidence="1">Uncharacterized protein</fullName>
    </submittedName>
</protein>
<dbReference type="RefSeq" id="WP_131829858.1">
    <property type="nucleotide sequence ID" value="NZ_FUXL01000002.1"/>
</dbReference>
<dbReference type="EMBL" id="FUXL01000002">
    <property type="protein sequence ID" value="SJZ70854.1"/>
    <property type="molecule type" value="Genomic_DNA"/>
</dbReference>
<name>A0A1T4MVI2_9HYPH</name>
<dbReference type="Proteomes" id="UP000190135">
    <property type="component" value="Unassembled WGS sequence"/>
</dbReference>
<dbReference type="STRING" id="1365950.SAMN05428963_102304"/>
<accession>A0A1T4MVI2</accession>
<proteinExistence type="predicted"/>
<evidence type="ECO:0000313" key="1">
    <source>
        <dbReference type="EMBL" id="SJZ70854.1"/>
    </source>
</evidence>